<evidence type="ECO:0000313" key="3">
    <source>
        <dbReference type="Proteomes" id="UP000199347"/>
    </source>
</evidence>
<dbReference type="Gene3D" id="2.30.30.40">
    <property type="entry name" value="SH3 Domains"/>
    <property type="match status" value="1"/>
</dbReference>
<dbReference type="RefSeq" id="WP_200170502.1">
    <property type="nucleotide sequence ID" value="NZ_FMVW01000003.1"/>
</dbReference>
<organism evidence="2 3">
    <name type="scientific">Afifella marina DSM 2698</name>
    <dbReference type="NCBI Taxonomy" id="1120955"/>
    <lineage>
        <taxon>Bacteria</taxon>
        <taxon>Pseudomonadati</taxon>
        <taxon>Pseudomonadota</taxon>
        <taxon>Alphaproteobacteria</taxon>
        <taxon>Hyphomicrobiales</taxon>
        <taxon>Afifellaceae</taxon>
        <taxon>Afifella</taxon>
    </lineage>
</organism>
<keyword evidence="3" id="KW-1185">Reference proteome</keyword>
<dbReference type="Proteomes" id="UP000199347">
    <property type="component" value="Unassembled WGS sequence"/>
</dbReference>
<dbReference type="Pfam" id="PF06347">
    <property type="entry name" value="SH3_4"/>
    <property type="match status" value="2"/>
</dbReference>
<gene>
    <name evidence="2" type="ORF">SAMN03080610_01925</name>
</gene>
<accession>A0A1G5NDU6</accession>
<dbReference type="InterPro" id="IPR003646">
    <property type="entry name" value="SH3-like_bac-type"/>
</dbReference>
<dbReference type="AlphaFoldDB" id="A0A1G5NDU6"/>
<dbReference type="SMART" id="SM00287">
    <property type="entry name" value="SH3b"/>
    <property type="match status" value="1"/>
</dbReference>
<dbReference type="InterPro" id="IPR010466">
    <property type="entry name" value="DUF1058"/>
</dbReference>
<feature type="domain" description="SH3b" evidence="1">
    <location>
        <begin position="45"/>
        <end position="108"/>
    </location>
</feature>
<evidence type="ECO:0000313" key="2">
    <source>
        <dbReference type="EMBL" id="SCZ35576.1"/>
    </source>
</evidence>
<evidence type="ECO:0000259" key="1">
    <source>
        <dbReference type="SMART" id="SM00287"/>
    </source>
</evidence>
<dbReference type="STRING" id="1120955.SAMN03080610_01925"/>
<dbReference type="EMBL" id="FMVW01000003">
    <property type="protein sequence ID" value="SCZ35576.1"/>
    <property type="molecule type" value="Genomic_DNA"/>
</dbReference>
<reference evidence="2 3" key="1">
    <citation type="submission" date="2016-10" db="EMBL/GenBank/DDBJ databases">
        <authorList>
            <person name="de Groot N.N."/>
        </authorList>
    </citation>
    <scope>NUCLEOTIDE SEQUENCE [LARGE SCALE GENOMIC DNA]</scope>
    <source>
        <strain evidence="2 3">DSM 2698</strain>
    </source>
</reference>
<name>A0A1G5NDU6_AFIMA</name>
<sequence>MMRPLLFLRSRLSLLLVLALLAVAWPGEPGWAQAPKVGPSGYPLPRFVSLKSNAVNVRKGPGKNYGIAWRFVRAGLPVEIIQEFETWRKVRDSDGAEGWIHQSLLSGRRTAIVAPWAKGERFNAHADASETARVTAILESGVVTDVVRCREGWCDVRGDKYEGWMEQNSLWGVYPNENVSDG</sequence>
<proteinExistence type="predicted"/>
<protein>
    <submittedName>
        <fullName evidence="2">SH3-like domain-containing protein</fullName>
    </submittedName>
</protein>